<gene>
    <name evidence="1" type="ORF">KSS90_11700</name>
</gene>
<dbReference type="Proteomes" id="UP000824010">
    <property type="component" value="Chromosome"/>
</dbReference>
<sequence>MQEFMFVGVGPEPTRMWGDTPLFNLEDGGKLLDFCEVHDAAVLGVEGFKIVGDKRIPDLDCIADFSSLAVSAGKRFPAASRESARYFLDTISGSDVLLEFVIVRV</sequence>
<evidence type="ECO:0000313" key="1">
    <source>
        <dbReference type="EMBL" id="QXH58835.1"/>
    </source>
</evidence>
<name>A0ABX8NRV7_9PSED</name>
<keyword evidence="2" id="KW-1185">Reference proteome</keyword>
<proteinExistence type="predicted"/>
<dbReference type="RefSeq" id="WP_217869513.1">
    <property type="nucleotide sequence ID" value="NZ_CP077077.1"/>
</dbReference>
<reference evidence="1 2" key="1">
    <citation type="journal article" date="2021" name="Microorganisms">
        <title>The Ever-Expanding Pseudomonas Genus: Description of 43 New Species and Partition of the Pseudomonas putida Group.</title>
        <authorList>
            <person name="Girard L."/>
            <person name="Lood C."/>
            <person name="Hofte M."/>
            <person name="Vandamme P."/>
            <person name="Rokni-Zadeh H."/>
            <person name="van Noort V."/>
            <person name="Lavigne R."/>
            <person name="De Mot R."/>
        </authorList>
    </citation>
    <scope>NUCLEOTIDE SEQUENCE [LARGE SCALE GENOMIC DNA]</scope>
    <source>
        <strain evidence="1 2">COW77</strain>
    </source>
</reference>
<protein>
    <submittedName>
        <fullName evidence="1">Uncharacterized protein</fullName>
    </submittedName>
</protein>
<dbReference type="EMBL" id="CP077077">
    <property type="protein sequence ID" value="QXH58835.1"/>
    <property type="molecule type" value="Genomic_DNA"/>
</dbReference>
<evidence type="ECO:0000313" key="2">
    <source>
        <dbReference type="Proteomes" id="UP000824010"/>
    </source>
</evidence>
<organism evidence="1 2">
    <name type="scientific">Pseudomonas maumuensis</name>
    <dbReference type="NCBI Taxonomy" id="2842354"/>
    <lineage>
        <taxon>Bacteria</taxon>
        <taxon>Pseudomonadati</taxon>
        <taxon>Pseudomonadota</taxon>
        <taxon>Gammaproteobacteria</taxon>
        <taxon>Pseudomonadales</taxon>
        <taxon>Pseudomonadaceae</taxon>
        <taxon>Pseudomonas</taxon>
    </lineage>
</organism>
<accession>A0ABX8NRV7</accession>